<evidence type="ECO:0000313" key="2">
    <source>
        <dbReference type="EMBL" id="OAE33116.1"/>
    </source>
</evidence>
<dbReference type="EMBL" id="LVLJ01000690">
    <property type="protein sequence ID" value="OAE33116.1"/>
    <property type="molecule type" value="Genomic_DNA"/>
</dbReference>
<evidence type="ECO:0000256" key="1">
    <source>
        <dbReference type="SAM" id="MobiDB-lite"/>
    </source>
</evidence>
<comment type="caution">
    <text evidence="2">The sequence shown here is derived from an EMBL/GenBank/DDBJ whole genome shotgun (WGS) entry which is preliminary data.</text>
</comment>
<gene>
    <name evidence="2" type="ORF">AXG93_862s1080</name>
</gene>
<organism evidence="2 3">
    <name type="scientific">Marchantia polymorpha subsp. ruderalis</name>
    <dbReference type="NCBI Taxonomy" id="1480154"/>
    <lineage>
        <taxon>Eukaryota</taxon>
        <taxon>Viridiplantae</taxon>
        <taxon>Streptophyta</taxon>
        <taxon>Embryophyta</taxon>
        <taxon>Marchantiophyta</taxon>
        <taxon>Marchantiopsida</taxon>
        <taxon>Marchantiidae</taxon>
        <taxon>Marchantiales</taxon>
        <taxon>Marchantiaceae</taxon>
        <taxon>Marchantia</taxon>
    </lineage>
</organism>
<protein>
    <submittedName>
        <fullName evidence="2">Uncharacterized protein</fullName>
    </submittedName>
</protein>
<keyword evidence="3" id="KW-1185">Reference proteome</keyword>
<feature type="region of interest" description="Disordered" evidence="1">
    <location>
        <begin position="83"/>
        <end position="104"/>
    </location>
</feature>
<sequence length="281" mass="32247">MNSRSSGGEHELVVSGRRIWRASTSMTASCEIEELPIANDRTEPSKKIREELRIIDFWLAMNGRLRSQNQKLEDEEMPRWFSASNDRTTVTSEDEIQEDHSTEKGHAKEIVAALVDSEAKWLQISTKAFAEYSNLRPDFQSESGFLNCTIGRWPEVMDSRGGEDKPLVSGRRIWRDSTSMTASCEIEELPIDNDRIEPSEKIREELRIIDEWLTEVRRLRSQNQKVEDEMPRCFSASKDGTTVTNEDEIQEDHSTEKMEPEKGQAKEIVRSVGRLSVLLPT</sequence>
<accession>A0A176WLK0</accession>
<name>A0A176WLK0_MARPO</name>
<proteinExistence type="predicted"/>
<reference evidence="2" key="1">
    <citation type="submission" date="2016-03" db="EMBL/GenBank/DDBJ databases">
        <title>Mechanisms controlling the formation of the plant cell surface in tip-growing cells are functionally conserved among land plants.</title>
        <authorList>
            <person name="Honkanen S."/>
            <person name="Jones V.A."/>
            <person name="Morieri G."/>
            <person name="Champion C."/>
            <person name="Hetherington A.J."/>
            <person name="Kelly S."/>
            <person name="Saint-Marcoux D."/>
            <person name="Proust H."/>
            <person name="Prescott H."/>
            <person name="Dolan L."/>
        </authorList>
    </citation>
    <scope>NUCLEOTIDE SEQUENCE [LARGE SCALE GENOMIC DNA]</scope>
    <source>
        <tissue evidence="2">Whole gametophyte</tissue>
    </source>
</reference>
<dbReference type="Proteomes" id="UP000077202">
    <property type="component" value="Unassembled WGS sequence"/>
</dbReference>
<feature type="compositionally biased region" description="Basic and acidic residues" evidence="1">
    <location>
        <begin position="251"/>
        <end position="263"/>
    </location>
</feature>
<feature type="region of interest" description="Disordered" evidence="1">
    <location>
        <begin position="232"/>
        <end position="263"/>
    </location>
</feature>
<dbReference type="AlphaFoldDB" id="A0A176WLK0"/>
<evidence type="ECO:0000313" key="3">
    <source>
        <dbReference type="Proteomes" id="UP000077202"/>
    </source>
</evidence>